<organism evidence="2 3">
    <name type="scientific">Haloprofundus marisrubri</name>
    <dbReference type="NCBI Taxonomy" id="1514971"/>
    <lineage>
        <taxon>Archaea</taxon>
        <taxon>Methanobacteriati</taxon>
        <taxon>Methanobacteriota</taxon>
        <taxon>Stenosarchaea group</taxon>
        <taxon>Halobacteria</taxon>
        <taxon>Halobacteriales</taxon>
        <taxon>Haloferacaceae</taxon>
        <taxon>Haloprofundus</taxon>
    </lineage>
</organism>
<dbReference type="Proteomes" id="UP000054387">
    <property type="component" value="Unassembled WGS sequence"/>
</dbReference>
<evidence type="ECO:0000313" key="3">
    <source>
        <dbReference type="Proteomes" id="UP000054387"/>
    </source>
</evidence>
<keyword evidence="3" id="KW-1185">Reference proteome</keyword>
<evidence type="ECO:0000259" key="1">
    <source>
        <dbReference type="Pfam" id="PF01796"/>
    </source>
</evidence>
<dbReference type="EMBL" id="LOPU01000016">
    <property type="protein sequence ID" value="KTG10738.1"/>
    <property type="molecule type" value="Genomic_DNA"/>
</dbReference>
<dbReference type="InterPro" id="IPR002878">
    <property type="entry name" value="ChsH2_C"/>
</dbReference>
<dbReference type="AlphaFoldDB" id="A0A0W1RB79"/>
<dbReference type="STRING" id="1514971.AUR64_05975"/>
<reference evidence="2 3" key="1">
    <citation type="submission" date="2015-12" db="EMBL/GenBank/DDBJ databases">
        <title>Haloprofundus marisrubri gen. nov., sp. nov., an extremely halophilic archaeon isolated from the Discovery deep brine-seawater interface in the Red Sea.</title>
        <authorList>
            <person name="Zhang G."/>
            <person name="Stingl U."/>
            <person name="Rashid M."/>
        </authorList>
    </citation>
    <scope>NUCLEOTIDE SEQUENCE [LARGE SCALE GENOMIC DNA]</scope>
    <source>
        <strain evidence="2 3">SB9</strain>
    </source>
</reference>
<dbReference type="SUPFAM" id="SSF50249">
    <property type="entry name" value="Nucleic acid-binding proteins"/>
    <property type="match status" value="1"/>
</dbReference>
<dbReference type="OrthoDB" id="9573at2157"/>
<dbReference type="InterPro" id="IPR052513">
    <property type="entry name" value="Thioester_dehydratase-like"/>
</dbReference>
<sequence>MSEFDSDSEPSQFPATRCADCGALYGHEAFVCRECSSEEFEDAPLDGSGTVYARTTIRVPGSDQQGEEPFEVAVVDVGGAESVRVTARIEDNPEVGPEDPVEFVERRDGVFYFEAV</sequence>
<feature type="domain" description="ChsH2 C-terminal OB-fold" evidence="1">
    <location>
        <begin position="44"/>
        <end position="103"/>
    </location>
</feature>
<name>A0A0W1RB79_9EURY</name>
<dbReference type="Pfam" id="PF01796">
    <property type="entry name" value="OB_ChsH2_C"/>
    <property type="match status" value="1"/>
</dbReference>
<gene>
    <name evidence="2" type="ORF">AUR64_05975</name>
</gene>
<accession>A0A0W1RB79</accession>
<dbReference type="RefSeq" id="WP_058580536.1">
    <property type="nucleotide sequence ID" value="NZ_LOPU01000016.1"/>
</dbReference>
<protein>
    <recommendedName>
        <fullName evidence="1">ChsH2 C-terminal OB-fold domain-containing protein</fullName>
    </recommendedName>
</protein>
<dbReference type="PANTHER" id="PTHR34075:SF5">
    <property type="entry name" value="BLR3430 PROTEIN"/>
    <property type="match status" value="1"/>
</dbReference>
<evidence type="ECO:0000313" key="2">
    <source>
        <dbReference type="EMBL" id="KTG10738.1"/>
    </source>
</evidence>
<comment type="caution">
    <text evidence="2">The sequence shown here is derived from an EMBL/GenBank/DDBJ whole genome shotgun (WGS) entry which is preliminary data.</text>
</comment>
<dbReference type="PANTHER" id="PTHR34075">
    <property type="entry name" value="BLR3430 PROTEIN"/>
    <property type="match status" value="1"/>
</dbReference>
<dbReference type="InterPro" id="IPR012340">
    <property type="entry name" value="NA-bd_OB-fold"/>
</dbReference>
<proteinExistence type="predicted"/>